<dbReference type="SUPFAM" id="SSF56672">
    <property type="entry name" value="DNA/RNA polymerases"/>
    <property type="match status" value="1"/>
</dbReference>
<keyword evidence="6" id="KW-0695">RNA-directed DNA polymerase</keyword>
<gene>
    <name evidence="8" type="ORF">AWZ03_015115</name>
</gene>
<accession>A0A484ANL6</accession>
<name>A0A484ANL6_DRONA</name>
<dbReference type="Gene3D" id="3.30.70.270">
    <property type="match status" value="1"/>
</dbReference>
<protein>
    <recommendedName>
        <fullName evidence="7">Reverse transcriptase domain-containing protein</fullName>
    </recommendedName>
</protein>
<dbReference type="EMBL" id="LSRL02003436">
    <property type="protein sequence ID" value="TDG38463.1"/>
    <property type="molecule type" value="Genomic_DNA"/>
</dbReference>
<sequence>MELHAFAYLDDIVVIRATKEQHVANLKEFFRRLRAAKLRVNRKKCSFFREKLAYLGHTTAPILACPDLSAKFVLQTDASDHGLGAVLMQEVEGQERVIAYASRKLSKADLNYSATEKECLAIVWAIRKMRCYLKDYRFDVVTDHLALKWLNSIESTTGRIARWALQLQQYQFDTRYRRGSLNVVADALSRQPLGSCQQAVEDDPPCEWIKRMRERIAKVPEKFQDYVEENGQLYRSIGHRIDEEDFIPWKLCVPMQFEEQSDEGVPRRSTAGHQGVRKTAIRLAHLLAGHVSRCRQ</sequence>
<dbReference type="AlphaFoldDB" id="A0A484ANL6"/>
<evidence type="ECO:0000313" key="8">
    <source>
        <dbReference type="EMBL" id="TDG38463.1"/>
    </source>
</evidence>
<evidence type="ECO:0000256" key="1">
    <source>
        <dbReference type="ARBA" id="ARBA00022679"/>
    </source>
</evidence>
<keyword evidence="2" id="KW-0548">Nucleotidyltransferase</keyword>
<dbReference type="Proteomes" id="UP000295192">
    <property type="component" value="Unassembled WGS sequence"/>
</dbReference>
<dbReference type="InterPro" id="IPR043502">
    <property type="entry name" value="DNA/RNA_pol_sf"/>
</dbReference>
<evidence type="ECO:0000256" key="3">
    <source>
        <dbReference type="ARBA" id="ARBA00022722"/>
    </source>
</evidence>
<keyword evidence="3" id="KW-0540">Nuclease</keyword>
<reference evidence="8 9" key="1">
    <citation type="journal article" date="2019" name="J. Hered.">
        <title>An Improved Genome Assembly for Drosophila navojoa, the Basal Species in the mojavensis Cluster.</title>
        <authorList>
            <person name="Vanderlinde T."/>
            <person name="Dupim E.G."/>
            <person name="Nazario-Yepiz N.O."/>
            <person name="Carvalho A.B."/>
        </authorList>
    </citation>
    <scope>NUCLEOTIDE SEQUENCE [LARGE SCALE GENOMIC DNA]</scope>
    <source>
        <strain evidence="8">Navoj_Jal97</strain>
        <tissue evidence="8">Whole organism</tissue>
    </source>
</reference>
<organism evidence="8 9">
    <name type="scientific">Drosophila navojoa</name>
    <name type="common">Fruit fly</name>
    <dbReference type="NCBI Taxonomy" id="7232"/>
    <lineage>
        <taxon>Eukaryota</taxon>
        <taxon>Metazoa</taxon>
        <taxon>Ecdysozoa</taxon>
        <taxon>Arthropoda</taxon>
        <taxon>Hexapoda</taxon>
        <taxon>Insecta</taxon>
        <taxon>Pterygota</taxon>
        <taxon>Neoptera</taxon>
        <taxon>Endopterygota</taxon>
        <taxon>Diptera</taxon>
        <taxon>Brachycera</taxon>
        <taxon>Muscomorpha</taxon>
        <taxon>Ephydroidea</taxon>
        <taxon>Drosophilidae</taxon>
        <taxon>Drosophila</taxon>
    </lineage>
</organism>
<evidence type="ECO:0000259" key="7">
    <source>
        <dbReference type="PROSITE" id="PS50878"/>
    </source>
</evidence>
<dbReference type="Pfam" id="PF00078">
    <property type="entry name" value="RVT_1"/>
    <property type="match status" value="1"/>
</dbReference>
<dbReference type="InterPro" id="IPR041373">
    <property type="entry name" value="RT_RNaseH"/>
</dbReference>
<evidence type="ECO:0000256" key="4">
    <source>
        <dbReference type="ARBA" id="ARBA00022759"/>
    </source>
</evidence>
<evidence type="ECO:0000256" key="5">
    <source>
        <dbReference type="ARBA" id="ARBA00022801"/>
    </source>
</evidence>
<dbReference type="Pfam" id="PF17917">
    <property type="entry name" value="RT_RNaseH"/>
    <property type="match status" value="1"/>
</dbReference>
<dbReference type="FunFam" id="3.10.20.370:FF:000001">
    <property type="entry name" value="Retrovirus-related Pol polyprotein from transposon 17.6-like protein"/>
    <property type="match status" value="1"/>
</dbReference>
<dbReference type="PANTHER" id="PTHR37984:SF5">
    <property type="entry name" value="PROTEIN NYNRIN-LIKE"/>
    <property type="match status" value="1"/>
</dbReference>
<evidence type="ECO:0000256" key="6">
    <source>
        <dbReference type="ARBA" id="ARBA00022918"/>
    </source>
</evidence>
<dbReference type="InterPro" id="IPR043128">
    <property type="entry name" value="Rev_trsase/Diguanyl_cyclase"/>
</dbReference>
<keyword evidence="9" id="KW-1185">Reference proteome</keyword>
<dbReference type="STRING" id="7232.A0A484ANL6"/>
<comment type="caution">
    <text evidence="8">The sequence shown here is derived from an EMBL/GenBank/DDBJ whole genome shotgun (WGS) entry which is preliminary data.</text>
</comment>
<evidence type="ECO:0000256" key="2">
    <source>
        <dbReference type="ARBA" id="ARBA00022695"/>
    </source>
</evidence>
<proteinExistence type="predicted"/>
<evidence type="ECO:0000313" key="9">
    <source>
        <dbReference type="Proteomes" id="UP000295192"/>
    </source>
</evidence>
<dbReference type="PROSITE" id="PS50878">
    <property type="entry name" value="RT_POL"/>
    <property type="match status" value="1"/>
</dbReference>
<keyword evidence="1" id="KW-0808">Transferase</keyword>
<dbReference type="GO" id="GO:0003964">
    <property type="term" value="F:RNA-directed DNA polymerase activity"/>
    <property type="evidence" value="ECO:0007669"/>
    <property type="project" value="UniProtKB-KW"/>
</dbReference>
<dbReference type="PANTHER" id="PTHR37984">
    <property type="entry name" value="PROTEIN CBG26694"/>
    <property type="match status" value="1"/>
</dbReference>
<dbReference type="InterPro" id="IPR050951">
    <property type="entry name" value="Retrovirus_Pol_polyprotein"/>
</dbReference>
<feature type="non-terminal residue" evidence="8">
    <location>
        <position position="296"/>
    </location>
</feature>
<dbReference type="OMA" id="MSHAFAY"/>
<dbReference type="Gene3D" id="3.10.20.370">
    <property type="match status" value="1"/>
</dbReference>
<keyword evidence="4" id="KW-0255">Endonuclease</keyword>
<feature type="domain" description="Reverse transcriptase" evidence="7">
    <location>
        <begin position="1"/>
        <end position="59"/>
    </location>
</feature>
<dbReference type="InterPro" id="IPR000477">
    <property type="entry name" value="RT_dom"/>
</dbReference>
<keyword evidence="5" id="KW-0378">Hydrolase</keyword>
<dbReference type="GO" id="GO:0004519">
    <property type="term" value="F:endonuclease activity"/>
    <property type="evidence" value="ECO:0007669"/>
    <property type="project" value="UniProtKB-KW"/>
</dbReference>
<dbReference type="CDD" id="cd09274">
    <property type="entry name" value="RNase_HI_RT_Ty3"/>
    <property type="match status" value="1"/>
</dbReference>
<dbReference type="GO" id="GO:0016787">
    <property type="term" value="F:hydrolase activity"/>
    <property type="evidence" value="ECO:0007669"/>
    <property type="project" value="UniProtKB-KW"/>
</dbReference>